<dbReference type="EMBL" id="SNRW01016887">
    <property type="protein sequence ID" value="KAA6368895.1"/>
    <property type="molecule type" value="Genomic_DNA"/>
</dbReference>
<accession>A0A5J4UH73</accession>
<sequence>MQHDILSPMPIPLSVFPQYTVTEVSSDQLFALDYTTYDLDAFKIYIIDDTVNKLFMFNIHLRQKGFIQTKQYVLSMSESIDPKRTLLFPFMILYDFNTDSNQDIPSAYLTVGDTDNPAR</sequence>
<evidence type="ECO:0000313" key="2">
    <source>
        <dbReference type="Proteomes" id="UP000324800"/>
    </source>
</evidence>
<protein>
    <submittedName>
        <fullName evidence="1">Uncharacterized protein</fullName>
    </submittedName>
</protein>
<evidence type="ECO:0000313" key="1">
    <source>
        <dbReference type="EMBL" id="KAA6368895.1"/>
    </source>
</evidence>
<reference evidence="1 2" key="1">
    <citation type="submission" date="2019-03" db="EMBL/GenBank/DDBJ databases">
        <title>Single cell metagenomics reveals metabolic interactions within the superorganism composed of flagellate Streblomastix strix and complex community of Bacteroidetes bacteria on its surface.</title>
        <authorList>
            <person name="Treitli S.C."/>
            <person name="Kolisko M."/>
            <person name="Husnik F."/>
            <person name="Keeling P."/>
            <person name="Hampl V."/>
        </authorList>
    </citation>
    <scope>NUCLEOTIDE SEQUENCE [LARGE SCALE GENOMIC DNA]</scope>
    <source>
        <strain evidence="1">ST1C</strain>
    </source>
</reference>
<dbReference type="AlphaFoldDB" id="A0A5J4UH73"/>
<dbReference type="Proteomes" id="UP000324800">
    <property type="component" value="Unassembled WGS sequence"/>
</dbReference>
<comment type="caution">
    <text evidence="1">The sequence shown here is derived from an EMBL/GenBank/DDBJ whole genome shotgun (WGS) entry which is preliminary data.</text>
</comment>
<proteinExistence type="predicted"/>
<name>A0A5J4UH73_9EUKA</name>
<gene>
    <name evidence="1" type="ORF">EZS28_035578</name>
</gene>
<organism evidence="1 2">
    <name type="scientific">Streblomastix strix</name>
    <dbReference type="NCBI Taxonomy" id="222440"/>
    <lineage>
        <taxon>Eukaryota</taxon>
        <taxon>Metamonada</taxon>
        <taxon>Preaxostyla</taxon>
        <taxon>Oxymonadida</taxon>
        <taxon>Streblomastigidae</taxon>
        <taxon>Streblomastix</taxon>
    </lineage>
</organism>